<dbReference type="EMBL" id="JAPEVA010000046">
    <property type="protein sequence ID" value="KAJ4404031.1"/>
    <property type="molecule type" value="Genomic_DNA"/>
</dbReference>
<dbReference type="PANTHER" id="PTHR30466">
    <property type="entry name" value="FLAVIN REDUCTASE"/>
    <property type="match status" value="1"/>
</dbReference>
<dbReference type="InterPro" id="IPR002563">
    <property type="entry name" value="Flavin_Rdtase-like_dom"/>
</dbReference>
<comment type="caution">
    <text evidence="3">The sequence shown here is derived from an EMBL/GenBank/DDBJ whole genome shotgun (WGS) entry which is preliminary data.</text>
</comment>
<dbReference type="GO" id="GO:0010181">
    <property type="term" value="F:FMN binding"/>
    <property type="evidence" value="ECO:0007669"/>
    <property type="project" value="InterPro"/>
</dbReference>
<sequence>MRKVPAPVVVVTVAHLDPETNKRVPLGIAVSSFSTVTLDPPTVSFNIKQPSKTLSAIRDARGSFRVHLLASDHQGLQIIELFCKGNHPDAYEERLKNLRVRFYQADDDPESTPPAPRIMGSGVSAEFECALTQELPVADHVILVAQIKKSRARNVAAPTIAYVDGSYRRLEGQGLIQRHKNEPDPEQPAALVRCGVSEHDMAGLSLSVDYEQENAIAFNWPGIPGEDQRGDFAERVRSYLKGLQGLRSVNQAMVKKRLSLQLEEVAAQLGVDLNALIQECQGRTSAAQVLPEFYWKLSVSNMATLVDRMYQLVKADKRFLEVPYHELLNYLDVMVGNTDVLPSDLLTIVRAKGLVPPFESSASLSPAEMNGGNILVMEQVEHRLHQKAPTLRRGLQQGQSLRDIADKAGVPAAVMFHFTRTRMFTVDPADLEGAHFDITGDVSSEEGLVVIRRLSEHMMLKRQIRTPFMGLTRRFREADILREIHVDPRVTGINTSFIMAKIQYLSNSRSALIRQIPWWLRHFFAGNVEWDDLNTRIAAFVQKFPLRATSWSNKDILAAMGLSESTVIQMPGENTSRTIAESKVLNMLLTKALKNHYGNGTEEENEAIAKFLMDKFKFDVTGSKQISS</sequence>
<evidence type="ECO:0000259" key="2">
    <source>
        <dbReference type="SMART" id="SM00903"/>
    </source>
</evidence>
<evidence type="ECO:0000313" key="3">
    <source>
        <dbReference type="EMBL" id="KAJ4404031.1"/>
    </source>
</evidence>
<proteinExistence type="predicted"/>
<feature type="domain" description="Flavin reductase like" evidence="2">
    <location>
        <begin position="1"/>
        <end position="169"/>
    </location>
</feature>
<name>A0A9W8ZAW2_9PLEO</name>
<dbReference type="Gene3D" id="2.30.110.10">
    <property type="entry name" value="Electron Transport, Fmn-binding Protein, Chain A"/>
    <property type="match status" value="1"/>
</dbReference>
<dbReference type="InterPro" id="IPR050268">
    <property type="entry name" value="NADH-dep_flavin_reductase"/>
</dbReference>
<gene>
    <name evidence="3" type="ORF">N0V91_006141</name>
</gene>
<dbReference type="GO" id="GO:0042602">
    <property type="term" value="F:riboflavin reductase (NADPH) activity"/>
    <property type="evidence" value="ECO:0007669"/>
    <property type="project" value="TreeGrafter"/>
</dbReference>
<dbReference type="OrthoDB" id="2015405at2759"/>
<dbReference type="AlphaFoldDB" id="A0A9W8ZAW2"/>
<evidence type="ECO:0000313" key="4">
    <source>
        <dbReference type="Proteomes" id="UP001140510"/>
    </source>
</evidence>
<accession>A0A9W8ZAW2</accession>
<dbReference type="Proteomes" id="UP001140510">
    <property type="component" value="Unassembled WGS sequence"/>
</dbReference>
<keyword evidence="1" id="KW-0560">Oxidoreductase</keyword>
<keyword evidence="4" id="KW-1185">Reference proteome</keyword>
<reference evidence="3" key="1">
    <citation type="submission" date="2022-10" db="EMBL/GenBank/DDBJ databases">
        <title>Tapping the CABI collections for fungal endophytes: first genome assemblies for Collariella, Neodidymelliopsis, Ascochyta clinopodiicola, Didymella pomorum, Didymosphaeria variabile, Neocosmospora piperis and Neocucurbitaria cava.</title>
        <authorList>
            <person name="Hill R."/>
        </authorList>
    </citation>
    <scope>NUCLEOTIDE SEQUENCE</scope>
    <source>
        <strain evidence="3">IMI 355091</strain>
    </source>
</reference>
<dbReference type="InterPro" id="IPR012349">
    <property type="entry name" value="Split_barrel_FMN-bd"/>
</dbReference>
<dbReference type="SMART" id="SM00903">
    <property type="entry name" value="Flavin_Reduct"/>
    <property type="match status" value="1"/>
</dbReference>
<dbReference type="PANTHER" id="PTHR30466:SF1">
    <property type="entry name" value="FMN REDUCTASE (NADH) RUTF"/>
    <property type="match status" value="1"/>
</dbReference>
<organism evidence="3 4">
    <name type="scientific">Didymella pomorum</name>
    <dbReference type="NCBI Taxonomy" id="749634"/>
    <lineage>
        <taxon>Eukaryota</taxon>
        <taxon>Fungi</taxon>
        <taxon>Dikarya</taxon>
        <taxon>Ascomycota</taxon>
        <taxon>Pezizomycotina</taxon>
        <taxon>Dothideomycetes</taxon>
        <taxon>Pleosporomycetidae</taxon>
        <taxon>Pleosporales</taxon>
        <taxon>Pleosporineae</taxon>
        <taxon>Didymellaceae</taxon>
        <taxon>Didymella</taxon>
    </lineage>
</organism>
<protein>
    <recommendedName>
        <fullName evidence="2">Flavin reductase like domain-containing protein</fullName>
    </recommendedName>
</protein>
<evidence type="ECO:0000256" key="1">
    <source>
        <dbReference type="ARBA" id="ARBA00023002"/>
    </source>
</evidence>
<dbReference type="SUPFAM" id="SSF50475">
    <property type="entry name" value="FMN-binding split barrel"/>
    <property type="match status" value="1"/>
</dbReference>
<dbReference type="Pfam" id="PF01613">
    <property type="entry name" value="Flavin_Reduct"/>
    <property type="match status" value="1"/>
</dbReference>